<dbReference type="SUPFAM" id="SSF53335">
    <property type="entry name" value="S-adenosyl-L-methionine-dependent methyltransferases"/>
    <property type="match status" value="1"/>
</dbReference>
<feature type="domain" description="Methyltransferase small" evidence="1">
    <location>
        <begin position="252"/>
        <end position="367"/>
    </location>
</feature>
<name>A0A931G627_9MICC</name>
<dbReference type="Proteomes" id="UP000655366">
    <property type="component" value="Unassembled WGS sequence"/>
</dbReference>
<keyword evidence="2" id="KW-0489">Methyltransferase</keyword>
<dbReference type="Pfam" id="PF05175">
    <property type="entry name" value="MTS"/>
    <property type="match status" value="1"/>
</dbReference>
<dbReference type="InterPro" id="IPR029063">
    <property type="entry name" value="SAM-dependent_MTases_sf"/>
</dbReference>
<dbReference type="PANTHER" id="PTHR18895">
    <property type="entry name" value="HEMK METHYLTRANSFERASE"/>
    <property type="match status" value="1"/>
</dbReference>
<reference evidence="2 3" key="1">
    <citation type="submission" date="2020-11" db="EMBL/GenBank/DDBJ databases">
        <title>Arthrobacter antarcticus sp. nov., isolated from Antarctic Soil.</title>
        <authorList>
            <person name="Li J."/>
        </authorList>
    </citation>
    <scope>NUCLEOTIDE SEQUENCE [LARGE SCALE GENOMIC DNA]</scope>
    <source>
        <strain evidence="2 3">Z1-20</strain>
    </source>
</reference>
<dbReference type="InterPro" id="IPR002052">
    <property type="entry name" value="DNA_methylase_N6_adenine_CS"/>
</dbReference>
<organism evidence="2 3">
    <name type="scientific">Arthrobacter terrae</name>
    <dbReference type="NCBI Taxonomy" id="2935737"/>
    <lineage>
        <taxon>Bacteria</taxon>
        <taxon>Bacillati</taxon>
        <taxon>Actinomycetota</taxon>
        <taxon>Actinomycetes</taxon>
        <taxon>Micrococcales</taxon>
        <taxon>Micrococcaceae</taxon>
        <taxon>Arthrobacter</taxon>
    </lineage>
</organism>
<accession>A0A931G627</accession>
<dbReference type="InterPro" id="IPR007848">
    <property type="entry name" value="Small_mtfrase_dom"/>
</dbReference>
<keyword evidence="2" id="KW-0808">Transferase</keyword>
<dbReference type="GO" id="GO:0036009">
    <property type="term" value="F:protein-glutamine N-methyltransferase activity"/>
    <property type="evidence" value="ECO:0007669"/>
    <property type="project" value="TreeGrafter"/>
</dbReference>
<dbReference type="AlphaFoldDB" id="A0A931G627"/>
<comment type="caution">
    <text evidence="2">The sequence shown here is derived from an EMBL/GenBank/DDBJ whole genome shotgun (WGS) entry which is preliminary data.</text>
</comment>
<sequence length="429" mass="46573">MQWIPWEPHHFQGLPRWAIPKPGAVIVTSKSHESPVSLPGGCTEPVEPAVPAAESATIHWTEAGIEQQARWHSQSRQAAPVRIVVGDDRLSADRAYRLVQQGTGILWRGDFQNARQLLSALARRVGRQRQPPRSSAAATFRQHRESRTRQAQLLGLLLVPLASDYSVPLRRAPDVAVACTEAYGVAAGPSVIALRELTGVIGAHEWRHKGVQIPALGARIYPHYGVFSPIRGEYLALVSEAPLPQAVCASGAVAFDVGTGTGVLAAILGHRGVQRVIATDQDRRAVDCARENLSNLNLAGRVEVVETDLFPAGRAALVVCNPPWIPAMPASTLDHAVYDPESNMLRRFLAGLKDHLEPEGEGWLVLSDLAEHLELRSRGELLAMIDESGLVVVDRSGTAPTHRRAGDTGDLLHAARSAEITSLWRLKVR</sequence>
<dbReference type="CDD" id="cd02440">
    <property type="entry name" value="AdoMet_MTases"/>
    <property type="match status" value="1"/>
</dbReference>
<evidence type="ECO:0000313" key="2">
    <source>
        <dbReference type="EMBL" id="MBG0740200.1"/>
    </source>
</evidence>
<dbReference type="PROSITE" id="PS00092">
    <property type="entry name" value="N6_MTASE"/>
    <property type="match status" value="1"/>
</dbReference>
<keyword evidence="3" id="KW-1185">Reference proteome</keyword>
<gene>
    <name evidence="2" type="ORF">IV500_12495</name>
</gene>
<dbReference type="GO" id="GO:0003676">
    <property type="term" value="F:nucleic acid binding"/>
    <property type="evidence" value="ECO:0007669"/>
    <property type="project" value="InterPro"/>
</dbReference>
<dbReference type="InterPro" id="IPR050320">
    <property type="entry name" value="N5-glutamine_MTase"/>
</dbReference>
<evidence type="ECO:0000313" key="3">
    <source>
        <dbReference type="Proteomes" id="UP000655366"/>
    </source>
</evidence>
<dbReference type="Gene3D" id="3.40.50.150">
    <property type="entry name" value="Vaccinia Virus protein VP39"/>
    <property type="match status" value="1"/>
</dbReference>
<proteinExistence type="predicted"/>
<evidence type="ECO:0000259" key="1">
    <source>
        <dbReference type="Pfam" id="PF05175"/>
    </source>
</evidence>
<dbReference type="EMBL" id="JADNYM010000015">
    <property type="protein sequence ID" value="MBG0740200.1"/>
    <property type="molecule type" value="Genomic_DNA"/>
</dbReference>
<protein>
    <submittedName>
        <fullName evidence="2">Class I SAM-dependent methyltransferase</fullName>
    </submittedName>
</protein>
<dbReference type="PANTHER" id="PTHR18895:SF74">
    <property type="entry name" value="MTRF1L RELEASE FACTOR GLUTAMINE METHYLTRANSFERASE"/>
    <property type="match status" value="1"/>
</dbReference>
<dbReference type="GO" id="GO:0032259">
    <property type="term" value="P:methylation"/>
    <property type="evidence" value="ECO:0007669"/>
    <property type="project" value="UniProtKB-KW"/>
</dbReference>